<evidence type="ECO:0000313" key="3">
    <source>
        <dbReference type="Proteomes" id="UP001163064"/>
    </source>
</evidence>
<dbReference type="Pfam" id="PF13460">
    <property type="entry name" value="NAD_binding_10"/>
    <property type="match status" value="1"/>
</dbReference>
<dbReference type="SUPFAM" id="SSF51735">
    <property type="entry name" value="NAD(P)-binding Rossmann-fold domains"/>
    <property type="match status" value="1"/>
</dbReference>
<dbReference type="EMBL" id="JAPHNL010000330">
    <property type="protein sequence ID" value="MCX3064027.1"/>
    <property type="molecule type" value="Genomic_DNA"/>
</dbReference>
<keyword evidence="3" id="KW-1185">Reference proteome</keyword>
<reference evidence="2" key="1">
    <citation type="submission" date="2022-10" db="EMBL/GenBank/DDBJ databases">
        <title>Streptomyces beihaiensis sp. nov., a chitin degrading actinobacterium, isolated from shrimp pond soil.</title>
        <authorList>
            <person name="Xie J."/>
            <person name="Shen N."/>
        </authorList>
    </citation>
    <scope>NUCLEOTIDE SEQUENCE</scope>
    <source>
        <strain evidence="2">GXMU-J5</strain>
    </source>
</reference>
<dbReference type="Gene3D" id="3.40.50.720">
    <property type="entry name" value="NAD(P)-binding Rossmann-like Domain"/>
    <property type="match status" value="1"/>
</dbReference>
<dbReference type="InterPro" id="IPR016040">
    <property type="entry name" value="NAD(P)-bd_dom"/>
</dbReference>
<evidence type="ECO:0000259" key="1">
    <source>
        <dbReference type="Pfam" id="PF13460"/>
    </source>
</evidence>
<feature type="domain" description="NAD(P)-binding" evidence="1">
    <location>
        <begin position="10"/>
        <end position="150"/>
    </location>
</feature>
<gene>
    <name evidence="2" type="ORF">OFY01_30575</name>
</gene>
<accession>A0ABT3U3X0</accession>
<dbReference type="PANTHER" id="PTHR12126:SF11">
    <property type="entry name" value="NADH DEHYDROGENASE [UBIQUINONE] 1 ALPHA SUBCOMPLEX SUBUNIT 9, MITOCHONDRIAL"/>
    <property type="match status" value="1"/>
</dbReference>
<comment type="caution">
    <text evidence="2">The sequence shown here is derived from an EMBL/GenBank/DDBJ whole genome shotgun (WGS) entry which is preliminary data.</text>
</comment>
<organism evidence="2 3">
    <name type="scientific">Streptomyces beihaiensis</name>
    <dbReference type="NCBI Taxonomy" id="2984495"/>
    <lineage>
        <taxon>Bacteria</taxon>
        <taxon>Bacillati</taxon>
        <taxon>Actinomycetota</taxon>
        <taxon>Actinomycetes</taxon>
        <taxon>Kitasatosporales</taxon>
        <taxon>Streptomycetaceae</taxon>
        <taxon>Streptomyces</taxon>
    </lineage>
</organism>
<evidence type="ECO:0000313" key="2">
    <source>
        <dbReference type="EMBL" id="MCX3064027.1"/>
    </source>
</evidence>
<dbReference type="Proteomes" id="UP001163064">
    <property type="component" value="Unassembled WGS sequence"/>
</dbReference>
<name>A0ABT3U3X0_9ACTN</name>
<dbReference type="InterPro" id="IPR036291">
    <property type="entry name" value="NAD(P)-bd_dom_sf"/>
</dbReference>
<dbReference type="PANTHER" id="PTHR12126">
    <property type="entry name" value="NADH-UBIQUINONE OXIDOREDUCTASE 39 KDA SUBUNIT-RELATED"/>
    <property type="match status" value="1"/>
</dbReference>
<sequence>MTKKTILVTGGTGTLGRALVRRLAADHDDHTRVLTRAPEPTPATAALDGRSAVELMTGDLMTGVGVGEAVAGADVIVHCATTNGRDDVVATRHLVDAALGAGRRPHLIYVSIVGVDVVPLSYYRAKLEAEQLITESGLPWTIQRVTQFHDLLARVFAAQRLVPWTTVPAGFRFQPIDVRDVARRLADLVAGEPAGRAPDLGGPQVRTMRDLAKLYRRRPVLRVPLPGATARAIVQGGNLAPGHAYGEFSFDDFVAGR</sequence>
<dbReference type="RefSeq" id="WP_266605446.1">
    <property type="nucleotide sequence ID" value="NZ_JAPHNL010000330.1"/>
</dbReference>
<dbReference type="InterPro" id="IPR051207">
    <property type="entry name" value="ComplexI_NDUFA9_subunit"/>
</dbReference>
<protein>
    <submittedName>
        <fullName evidence="2">NAD(P)H-binding protein</fullName>
    </submittedName>
</protein>
<proteinExistence type="predicted"/>